<name>A0A6N2VJR8_9FIRM</name>
<evidence type="ECO:0000256" key="1">
    <source>
        <dbReference type="ARBA" id="ARBA00001933"/>
    </source>
</evidence>
<sequence length="391" mass="45245">MKINFDEWNERRNTNCGKWDTMDKKYQKEGMLHLGVADMDFKSPRQIIDAFQDILDKGIFGYTDLSDKFYENIQDWMKKKHQAEVTKEEIVFCPRINVSSSICVDTLTEETDEVIINTPAYGPLYQAIVKNNRKVVESPLKFENGHYKIDFAHLESVITDKTKMFILCSPHNPVGRVWTREELEEVGTFCKKHDLILFVDEIHGDIVAEGVTFTTALTLSDTVRERLIVATSLTKTFNVPGVIVSYMMIPNEEIRNRIRQSIDRIGMHNPTIFAVAAVEHGYMECEEWYEEMLAYINENERFTRAFFAEHFPGFEILEREGTYLLWISYEKLGITEEELESWFLNKANVSVYMGSVFGDAGRGFIRLNIASSRAMLKEAFERMAAVYGELS</sequence>
<dbReference type="PANTHER" id="PTHR43525:SF1">
    <property type="entry name" value="PROTEIN MALY"/>
    <property type="match status" value="1"/>
</dbReference>
<dbReference type="SUPFAM" id="SSF53383">
    <property type="entry name" value="PLP-dependent transferases"/>
    <property type="match status" value="1"/>
</dbReference>
<dbReference type="InterPro" id="IPR051798">
    <property type="entry name" value="Class-II_PLP-Dep_Aminotrans"/>
</dbReference>
<comment type="similarity">
    <text evidence="5">Belongs to the class-II pyridoxal-phosphate-dependent aminotransferase family. MalY/PatB cystathionine beta-lyase subfamily.</text>
</comment>
<evidence type="ECO:0000256" key="3">
    <source>
        <dbReference type="ARBA" id="ARBA00022898"/>
    </source>
</evidence>
<dbReference type="Gene3D" id="3.40.640.10">
    <property type="entry name" value="Type I PLP-dependent aspartate aminotransferase-like (Major domain)"/>
    <property type="match status" value="1"/>
</dbReference>
<dbReference type="InterPro" id="IPR015421">
    <property type="entry name" value="PyrdxlP-dep_Trfase_major"/>
</dbReference>
<protein>
    <recommendedName>
        <fullName evidence="2">cysteine-S-conjugate beta-lyase</fullName>
        <ecNumber evidence="2">4.4.1.13</ecNumber>
    </recommendedName>
</protein>
<proteinExistence type="inferred from homology"/>
<comment type="cofactor">
    <cofactor evidence="1">
        <name>pyridoxal 5'-phosphate</name>
        <dbReference type="ChEBI" id="CHEBI:597326"/>
    </cofactor>
</comment>
<dbReference type="InterPro" id="IPR015424">
    <property type="entry name" value="PyrdxlP-dep_Trfase"/>
</dbReference>
<dbReference type="InterPro" id="IPR027619">
    <property type="entry name" value="C-S_lyase_PatB-like"/>
</dbReference>
<evidence type="ECO:0000256" key="4">
    <source>
        <dbReference type="ARBA" id="ARBA00023239"/>
    </source>
</evidence>
<dbReference type="EC" id="4.4.1.13" evidence="2"/>
<organism evidence="7">
    <name type="scientific">Blautia glucerasea</name>
    <dbReference type="NCBI Taxonomy" id="536633"/>
    <lineage>
        <taxon>Bacteria</taxon>
        <taxon>Bacillati</taxon>
        <taxon>Bacillota</taxon>
        <taxon>Clostridia</taxon>
        <taxon>Lachnospirales</taxon>
        <taxon>Lachnospiraceae</taxon>
        <taxon>Blautia</taxon>
    </lineage>
</organism>
<keyword evidence="4 7" id="KW-0456">Lyase</keyword>
<dbReference type="PANTHER" id="PTHR43525">
    <property type="entry name" value="PROTEIN MALY"/>
    <property type="match status" value="1"/>
</dbReference>
<accession>A0A6N2VJR8</accession>
<evidence type="ECO:0000256" key="5">
    <source>
        <dbReference type="ARBA" id="ARBA00037974"/>
    </source>
</evidence>
<dbReference type="Pfam" id="PF00155">
    <property type="entry name" value="Aminotran_1_2"/>
    <property type="match status" value="1"/>
</dbReference>
<dbReference type="CDD" id="cd00609">
    <property type="entry name" value="AAT_like"/>
    <property type="match status" value="1"/>
</dbReference>
<dbReference type="AlphaFoldDB" id="A0A6N2VJR8"/>
<dbReference type="InterPro" id="IPR015422">
    <property type="entry name" value="PyrdxlP-dep_Trfase_small"/>
</dbReference>
<evidence type="ECO:0000256" key="2">
    <source>
        <dbReference type="ARBA" id="ARBA00012224"/>
    </source>
</evidence>
<dbReference type="EMBL" id="CACRST010000027">
    <property type="protein sequence ID" value="VYT30180.1"/>
    <property type="molecule type" value="Genomic_DNA"/>
</dbReference>
<dbReference type="GO" id="GO:0047804">
    <property type="term" value="F:cysteine-S-conjugate beta-lyase activity"/>
    <property type="evidence" value="ECO:0007669"/>
    <property type="project" value="UniProtKB-EC"/>
</dbReference>
<dbReference type="Gene3D" id="3.90.1150.10">
    <property type="entry name" value="Aspartate Aminotransferase, domain 1"/>
    <property type="match status" value="1"/>
</dbReference>
<gene>
    <name evidence="7" type="primary">patB</name>
    <name evidence="7" type="ORF">BGLFYP119_00068</name>
</gene>
<feature type="domain" description="Aminotransferase class I/classII large" evidence="6">
    <location>
        <begin position="31"/>
        <end position="382"/>
    </location>
</feature>
<dbReference type="NCBIfam" id="TIGR04350">
    <property type="entry name" value="C_S_lyase_PatB"/>
    <property type="match status" value="1"/>
</dbReference>
<reference evidence="7" key="1">
    <citation type="submission" date="2019-11" db="EMBL/GenBank/DDBJ databases">
        <authorList>
            <person name="Feng L."/>
        </authorList>
    </citation>
    <scope>NUCLEOTIDE SEQUENCE</scope>
    <source>
        <strain evidence="7">BgluceraseaLFYP119</strain>
    </source>
</reference>
<dbReference type="RefSeq" id="WP_412109981.1">
    <property type="nucleotide sequence ID" value="NZ_CACRST010000027.1"/>
</dbReference>
<dbReference type="GO" id="GO:0030170">
    <property type="term" value="F:pyridoxal phosphate binding"/>
    <property type="evidence" value="ECO:0007669"/>
    <property type="project" value="InterPro"/>
</dbReference>
<evidence type="ECO:0000259" key="6">
    <source>
        <dbReference type="Pfam" id="PF00155"/>
    </source>
</evidence>
<dbReference type="InterPro" id="IPR004839">
    <property type="entry name" value="Aminotransferase_I/II_large"/>
</dbReference>
<evidence type="ECO:0000313" key="7">
    <source>
        <dbReference type="EMBL" id="VYT30180.1"/>
    </source>
</evidence>
<keyword evidence="3" id="KW-0663">Pyridoxal phosphate</keyword>